<keyword evidence="6 8" id="KW-0472">Membrane</keyword>
<feature type="transmembrane region" description="Helical" evidence="8">
    <location>
        <begin position="161"/>
        <end position="182"/>
    </location>
</feature>
<feature type="transmembrane region" description="Helical" evidence="8">
    <location>
        <begin position="33"/>
        <end position="57"/>
    </location>
</feature>
<name>A0A2T2Y9M1_9BACT</name>
<dbReference type="GO" id="GO:0045436">
    <property type="term" value="F:lycopene beta cyclase activity"/>
    <property type="evidence" value="ECO:0007669"/>
    <property type="project" value="UniProtKB-ARBA"/>
</dbReference>
<keyword evidence="7" id="KW-0413">Isomerase</keyword>
<feature type="transmembrane region" description="Helical" evidence="8">
    <location>
        <begin position="106"/>
        <end position="124"/>
    </location>
</feature>
<keyword evidence="4" id="KW-0125">Carotenoid biosynthesis</keyword>
<feature type="domain" description="Lycopene cyclase" evidence="9">
    <location>
        <begin position="2"/>
        <end position="94"/>
    </location>
</feature>
<feature type="transmembrane region" description="Helical" evidence="8">
    <location>
        <begin position="77"/>
        <end position="94"/>
    </location>
</feature>
<dbReference type="AlphaFoldDB" id="A0A2T2Y9M1"/>
<dbReference type="NCBIfam" id="TIGR03462">
    <property type="entry name" value="CarR_dom_SF"/>
    <property type="match status" value="2"/>
</dbReference>
<keyword evidence="3 8" id="KW-0812">Transmembrane</keyword>
<dbReference type="Proteomes" id="UP000240357">
    <property type="component" value="Unassembled WGS sequence"/>
</dbReference>
<feature type="transmembrane region" description="Helical" evidence="8">
    <location>
        <begin position="202"/>
        <end position="218"/>
    </location>
</feature>
<dbReference type="Pfam" id="PF18916">
    <property type="entry name" value="Lycopene_cyc"/>
    <property type="match status" value="2"/>
</dbReference>
<feature type="transmembrane region" description="Helical" evidence="8">
    <location>
        <begin position="130"/>
        <end position="149"/>
    </location>
</feature>
<comment type="subcellular location">
    <subcellularLocation>
        <location evidence="1">Membrane</location>
        <topology evidence="1">Multi-pass membrane protein</topology>
    </subcellularLocation>
</comment>
<comment type="pathway">
    <text evidence="2">Carotenoid biosynthesis.</text>
</comment>
<evidence type="ECO:0000313" key="10">
    <source>
        <dbReference type="EMBL" id="PSR52221.1"/>
    </source>
</evidence>
<evidence type="ECO:0000313" key="11">
    <source>
        <dbReference type="Proteomes" id="UP000240357"/>
    </source>
</evidence>
<evidence type="ECO:0000256" key="4">
    <source>
        <dbReference type="ARBA" id="ARBA00022746"/>
    </source>
</evidence>
<evidence type="ECO:0000256" key="5">
    <source>
        <dbReference type="ARBA" id="ARBA00022989"/>
    </source>
</evidence>
<evidence type="ECO:0000256" key="7">
    <source>
        <dbReference type="ARBA" id="ARBA00023235"/>
    </source>
</evidence>
<gene>
    <name evidence="10" type="ORF">AHMF7605_01135</name>
</gene>
<evidence type="ECO:0000256" key="6">
    <source>
        <dbReference type="ARBA" id="ARBA00023136"/>
    </source>
</evidence>
<evidence type="ECO:0000256" key="3">
    <source>
        <dbReference type="ARBA" id="ARBA00022692"/>
    </source>
</evidence>
<evidence type="ECO:0000256" key="1">
    <source>
        <dbReference type="ARBA" id="ARBA00004141"/>
    </source>
</evidence>
<proteinExistence type="predicted"/>
<evidence type="ECO:0000259" key="9">
    <source>
        <dbReference type="Pfam" id="PF18916"/>
    </source>
</evidence>
<organism evidence="10 11">
    <name type="scientific">Adhaeribacter arboris</name>
    <dbReference type="NCBI Taxonomy" id="2072846"/>
    <lineage>
        <taxon>Bacteria</taxon>
        <taxon>Pseudomonadati</taxon>
        <taxon>Bacteroidota</taxon>
        <taxon>Cytophagia</taxon>
        <taxon>Cytophagales</taxon>
        <taxon>Hymenobacteraceae</taxon>
        <taxon>Adhaeribacter</taxon>
    </lineage>
</organism>
<keyword evidence="11" id="KW-1185">Reference proteome</keyword>
<dbReference type="GO" id="GO:0016872">
    <property type="term" value="F:intramolecular lyase activity"/>
    <property type="evidence" value="ECO:0007669"/>
    <property type="project" value="InterPro"/>
</dbReference>
<accession>A0A2T2Y9M1</accession>
<dbReference type="OrthoDB" id="5195186at2"/>
<evidence type="ECO:0000256" key="2">
    <source>
        <dbReference type="ARBA" id="ARBA00004829"/>
    </source>
</evidence>
<dbReference type="GO" id="GO:0016117">
    <property type="term" value="P:carotenoid biosynthetic process"/>
    <property type="evidence" value="ECO:0007669"/>
    <property type="project" value="UniProtKB-KW"/>
</dbReference>
<dbReference type="InterPro" id="IPR017825">
    <property type="entry name" value="Lycopene_cyclase_dom"/>
</dbReference>
<reference evidence="10 11" key="1">
    <citation type="submission" date="2018-03" db="EMBL/GenBank/DDBJ databases">
        <title>Adhaeribacter sp. HMF7605 Genome sequencing and assembly.</title>
        <authorList>
            <person name="Kang H."/>
            <person name="Kang J."/>
            <person name="Cha I."/>
            <person name="Kim H."/>
            <person name="Joh K."/>
        </authorList>
    </citation>
    <scope>NUCLEOTIDE SEQUENCE [LARGE SCALE GENOMIC DNA]</scope>
    <source>
        <strain evidence="10 11">HMF7605</strain>
    </source>
</reference>
<feature type="transmembrane region" description="Helical" evidence="8">
    <location>
        <begin position="6"/>
        <end position="21"/>
    </location>
</feature>
<dbReference type="RefSeq" id="WP_106925634.1">
    <property type="nucleotide sequence ID" value="NZ_PYFT01000001.1"/>
</dbReference>
<protein>
    <submittedName>
        <fullName evidence="10">Lycopene cyclase domain-containing protein</fullName>
    </submittedName>
</protein>
<dbReference type="GO" id="GO:0016020">
    <property type="term" value="C:membrane"/>
    <property type="evidence" value="ECO:0007669"/>
    <property type="project" value="UniProtKB-SubCell"/>
</dbReference>
<dbReference type="EMBL" id="PYFT01000001">
    <property type="protein sequence ID" value="PSR52221.1"/>
    <property type="molecule type" value="Genomic_DNA"/>
</dbReference>
<keyword evidence="5 8" id="KW-1133">Transmembrane helix</keyword>
<feature type="domain" description="Lycopene cyclase" evidence="9">
    <location>
        <begin position="128"/>
        <end position="218"/>
    </location>
</feature>
<sequence>MYIYLYLNIFTILFPFLLSFDKRVQFYKTWKYLFPAIAINAFIFIVWDFLFTQHGVWGFNNDYLLGIYLFNLPLEEILFFITVPYACVFIYECLNVYIKKNYLQHGALLATILLAIFISIIGLLHLQQLYTSVTFLFLPVILLIHYSIFKDRLLGRFYLMYLVHLAPFLLVNGVLTSLPVVWYNNGHNLGIRLTTIPIEDTMYSMVMLLITITAFEYFRRNQKQNLPVPKFV</sequence>
<comment type="caution">
    <text evidence="10">The sequence shown here is derived from an EMBL/GenBank/DDBJ whole genome shotgun (WGS) entry which is preliminary data.</text>
</comment>
<evidence type="ECO:0000256" key="8">
    <source>
        <dbReference type="SAM" id="Phobius"/>
    </source>
</evidence>